<reference evidence="1 2" key="1">
    <citation type="submission" date="2019-09" db="EMBL/GenBank/DDBJ databases">
        <authorList>
            <person name="Ou C."/>
        </authorList>
    </citation>
    <scope>NUCLEOTIDE SEQUENCE [LARGE SCALE GENOMIC DNA]</scope>
    <source>
        <strain evidence="1">S2</strain>
        <tissue evidence="1">Leaf</tissue>
    </source>
</reference>
<name>A0A5N5ICI1_9ROSA</name>
<gene>
    <name evidence="1" type="ORF">D8674_026835</name>
</gene>
<organism evidence="1 2">
    <name type="scientific">Pyrus ussuriensis x Pyrus communis</name>
    <dbReference type="NCBI Taxonomy" id="2448454"/>
    <lineage>
        <taxon>Eukaryota</taxon>
        <taxon>Viridiplantae</taxon>
        <taxon>Streptophyta</taxon>
        <taxon>Embryophyta</taxon>
        <taxon>Tracheophyta</taxon>
        <taxon>Spermatophyta</taxon>
        <taxon>Magnoliopsida</taxon>
        <taxon>eudicotyledons</taxon>
        <taxon>Gunneridae</taxon>
        <taxon>Pentapetalae</taxon>
        <taxon>rosids</taxon>
        <taxon>fabids</taxon>
        <taxon>Rosales</taxon>
        <taxon>Rosaceae</taxon>
        <taxon>Amygdaloideae</taxon>
        <taxon>Maleae</taxon>
        <taxon>Pyrus</taxon>
    </lineage>
</organism>
<dbReference type="Proteomes" id="UP000327157">
    <property type="component" value="Chromosome 5"/>
</dbReference>
<dbReference type="EMBL" id="SMOL01000004">
    <property type="protein sequence ID" value="KAB2636301.1"/>
    <property type="molecule type" value="Genomic_DNA"/>
</dbReference>
<proteinExistence type="predicted"/>
<dbReference type="OrthoDB" id="1742875at2759"/>
<evidence type="ECO:0000313" key="2">
    <source>
        <dbReference type="Proteomes" id="UP000327157"/>
    </source>
</evidence>
<evidence type="ECO:0000313" key="1">
    <source>
        <dbReference type="EMBL" id="KAB2636301.1"/>
    </source>
</evidence>
<accession>A0A5N5ICI1</accession>
<reference evidence="1 2" key="3">
    <citation type="submission" date="2019-11" db="EMBL/GenBank/DDBJ databases">
        <title>A de novo genome assembly of a pear dwarfing rootstock.</title>
        <authorList>
            <person name="Wang F."/>
            <person name="Wang J."/>
            <person name="Li S."/>
            <person name="Zhang Y."/>
            <person name="Fang M."/>
            <person name="Ma L."/>
            <person name="Zhao Y."/>
            <person name="Jiang S."/>
        </authorList>
    </citation>
    <scope>NUCLEOTIDE SEQUENCE [LARGE SCALE GENOMIC DNA]</scope>
    <source>
        <strain evidence="1">S2</strain>
        <tissue evidence="1">Leaf</tissue>
    </source>
</reference>
<dbReference type="AlphaFoldDB" id="A0A5N5ICI1"/>
<reference evidence="2" key="2">
    <citation type="submission" date="2019-10" db="EMBL/GenBank/DDBJ databases">
        <title>A de novo genome assembly of a pear dwarfing rootstock.</title>
        <authorList>
            <person name="Wang F."/>
            <person name="Wang J."/>
            <person name="Li S."/>
            <person name="Zhang Y."/>
            <person name="Fang M."/>
            <person name="Ma L."/>
            <person name="Zhao Y."/>
            <person name="Jiang S."/>
        </authorList>
    </citation>
    <scope>NUCLEOTIDE SEQUENCE [LARGE SCALE GENOMIC DNA]</scope>
</reference>
<sequence>MDLSKVGEEILSSFRCARLLGLLPSASDRPSRYHGQKVEEIEEEFYEESLMYNYYFFLIHFHLDFHKT</sequence>
<keyword evidence="2" id="KW-1185">Reference proteome</keyword>
<protein>
    <submittedName>
        <fullName evidence="1">Coiled-coil domain-containing protein 132</fullName>
    </submittedName>
</protein>
<comment type="caution">
    <text evidence="1">The sequence shown here is derived from an EMBL/GenBank/DDBJ whole genome shotgun (WGS) entry which is preliminary data.</text>
</comment>